<dbReference type="AlphaFoldDB" id="A0A1G7Q2X4"/>
<organism evidence="1 2">
    <name type="scientific">Halorubrum xinjiangense</name>
    <dbReference type="NCBI Taxonomy" id="261291"/>
    <lineage>
        <taxon>Archaea</taxon>
        <taxon>Methanobacteriati</taxon>
        <taxon>Methanobacteriota</taxon>
        <taxon>Stenosarchaea group</taxon>
        <taxon>Halobacteria</taxon>
        <taxon>Halobacteriales</taxon>
        <taxon>Haloferacaceae</taxon>
        <taxon>Halorubrum</taxon>
    </lineage>
</organism>
<name>A0A1G7Q2X4_9EURY</name>
<accession>A0A1G7Q2X4</accession>
<dbReference type="EMBL" id="FNBO01000011">
    <property type="protein sequence ID" value="SDF92825.1"/>
    <property type="molecule type" value="Genomic_DNA"/>
</dbReference>
<dbReference type="Proteomes" id="UP000324020">
    <property type="component" value="Unassembled WGS sequence"/>
</dbReference>
<evidence type="ECO:0000313" key="1">
    <source>
        <dbReference type="EMBL" id="SDF92825.1"/>
    </source>
</evidence>
<protein>
    <submittedName>
        <fullName evidence="1">Uncharacterized protein</fullName>
    </submittedName>
</protein>
<keyword evidence="2" id="KW-1185">Reference proteome</keyword>
<reference evidence="1 2" key="1">
    <citation type="submission" date="2016-10" db="EMBL/GenBank/DDBJ databases">
        <authorList>
            <person name="Varghese N."/>
            <person name="Submissions S."/>
        </authorList>
    </citation>
    <scope>NUCLEOTIDE SEQUENCE [LARGE SCALE GENOMIC DNA]</scope>
    <source>
        <strain evidence="1 2">CGMCC 1.3527</strain>
    </source>
</reference>
<evidence type="ECO:0000313" key="2">
    <source>
        <dbReference type="Proteomes" id="UP000324020"/>
    </source>
</evidence>
<sequence>MEQFVCLGIDGSIQPILLIVESDHSLVNRNVIRTPTSFGL</sequence>
<proteinExistence type="predicted"/>
<gene>
    <name evidence="1" type="ORF">SAMN04488067_1119</name>
</gene>